<evidence type="ECO:0000256" key="1">
    <source>
        <dbReference type="SAM" id="Phobius"/>
    </source>
</evidence>
<dbReference type="Proteomes" id="UP001303046">
    <property type="component" value="Unassembled WGS sequence"/>
</dbReference>
<comment type="caution">
    <text evidence="2">The sequence shown here is derived from an EMBL/GenBank/DDBJ whole genome shotgun (WGS) entry which is preliminary data.</text>
</comment>
<gene>
    <name evidence="2" type="primary">Necator_chrI.g2938</name>
    <name evidence="2" type="ORF">RB195_006809</name>
</gene>
<protein>
    <submittedName>
        <fullName evidence="2">Uncharacterized protein</fullName>
    </submittedName>
</protein>
<keyword evidence="1" id="KW-0472">Membrane</keyword>
<evidence type="ECO:0000313" key="2">
    <source>
        <dbReference type="EMBL" id="KAK6729985.1"/>
    </source>
</evidence>
<keyword evidence="3" id="KW-1185">Reference proteome</keyword>
<reference evidence="2 3" key="1">
    <citation type="submission" date="2023-08" db="EMBL/GenBank/DDBJ databases">
        <title>A Necator americanus chromosomal reference genome.</title>
        <authorList>
            <person name="Ilik V."/>
            <person name="Petrzelkova K.J."/>
            <person name="Pardy F."/>
            <person name="Fuh T."/>
            <person name="Niatou-Singa F.S."/>
            <person name="Gouil Q."/>
            <person name="Baker L."/>
            <person name="Ritchie M.E."/>
            <person name="Jex A.R."/>
            <person name="Gazzola D."/>
            <person name="Li H."/>
            <person name="Toshio Fujiwara R."/>
            <person name="Zhan B."/>
            <person name="Aroian R.V."/>
            <person name="Pafco B."/>
            <person name="Schwarz E.M."/>
        </authorList>
    </citation>
    <scope>NUCLEOTIDE SEQUENCE [LARGE SCALE GENOMIC DNA]</scope>
    <source>
        <strain evidence="2 3">Aroian</strain>
        <tissue evidence="2">Whole animal</tissue>
    </source>
</reference>
<proteinExistence type="predicted"/>
<sequence length="115" mass="13128">MNEVDGDTNVLWKVLDALETPYDDPLRLKQKQDYNKPTQATTQATTSTTVAEVGYIVMSTREVVVVFAIFLALSVLLVMIIRRRARMKALARNRRGNWMQVESDEDDILISSMYS</sequence>
<name>A0ABR1BVR4_NECAM</name>
<keyword evidence="1" id="KW-0812">Transmembrane</keyword>
<keyword evidence="1" id="KW-1133">Transmembrane helix</keyword>
<accession>A0ABR1BVR4</accession>
<evidence type="ECO:0000313" key="3">
    <source>
        <dbReference type="Proteomes" id="UP001303046"/>
    </source>
</evidence>
<feature type="transmembrane region" description="Helical" evidence="1">
    <location>
        <begin position="63"/>
        <end position="81"/>
    </location>
</feature>
<dbReference type="EMBL" id="JAVFWL010000001">
    <property type="protein sequence ID" value="KAK6729985.1"/>
    <property type="molecule type" value="Genomic_DNA"/>
</dbReference>
<organism evidence="2 3">
    <name type="scientific">Necator americanus</name>
    <name type="common">Human hookworm</name>
    <dbReference type="NCBI Taxonomy" id="51031"/>
    <lineage>
        <taxon>Eukaryota</taxon>
        <taxon>Metazoa</taxon>
        <taxon>Ecdysozoa</taxon>
        <taxon>Nematoda</taxon>
        <taxon>Chromadorea</taxon>
        <taxon>Rhabditida</taxon>
        <taxon>Rhabditina</taxon>
        <taxon>Rhabditomorpha</taxon>
        <taxon>Strongyloidea</taxon>
        <taxon>Ancylostomatidae</taxon>
        <taxon>Bunostominae</taxon>
        <taxon>Necator</taxon>
    </lineage>
</organism>